<feature type="compositionally biased region" description="Basic and acidic residues" evidence="1">
    <location>
        <begin position="55"/>
        <end position="64"/>
    </location>
</feature>
<sequence length="112" mass="12304">MARESEQAGHNGQASEATDGKDSGNSGNSGDSENSKDSEDSEDIKDSEDSEDEGADKAKAKDSEPSAATVYPRLLFQTQQNEVQLERWQGRQSVIEKASTRKRLKALLDKWD</sequence>
<protein>
    <submittedName>
        <fullName evidence="2">Uncharacterized protein</fullName>
    </submittedName>
</protein>
<dbReference type="AlphaFoldDB" id="A0A162IUX1"/>
<name>A0A162IUX1_9HYPO</name>
<keyword evidence="3" id="KW-1185">Reference proteome</keyword>
<reference evidence="2 3" key="1">
    <citation type="journal article" date="2016" name="Genome Biol. Evol.">
        <title>Divergent and convergent evolution of fungal pathogenicity.</title>
        <authorList>
            <person name="Shang Y."/>
            <person name="Xiao G."/>
            <person name="Zheng P."/>
            <person name="Cen K."/>
            <person name="Zhan S."/>
            <person name="Wang C."/>
        </authorList>
    </citation>
    <scope>NUCLEOTIDE SEQUENCE [LARGE SCALE GENOMIC DNA]</scope>
    <source>
        <strain evidence="2 3">RCEF 2490</strain>
    </source>
</reference>
<dbReference type="EMBL" id="AZGY01000005">
    <property type="protein sequence ID" value="KZZ98752.1"/>
    <property type="molecule type" value="Genomic_DNA"/>
</dbReference>
<gene>
    <name evidence="2" type="ORF">AAL_03270</name>
</gene>
<feature type="compositionally biased region" description="Low complexity" evidence="1">
    <location>
        <begin position="23"/>
        <end position="32"/>
    </location>
</feature>
<proteinExistence type="predicted"/>
<evidence type="ECO:0000313" key="3">
    <source>
        <dbReference type="Proteomes" id="UP000078544"/>
    </source>
</evidence>
<accession>A0A162IUX1</accession>
<evidence type="ECO:0000256" key="1">
    <source>
        <dbReference type="SAM" id="MobiDB-lite"/>
    </source>
</evidence>
<comment type="caution">
    <text evidence="2">The sequence shown here is derived from an EMBL/GenBank/DDBJ whole genome shotgun (WGS) entry which is preliminary data.</text>
</comment>
<organism evidence="2 3">
    <name type="scientific">Moelleriella libera RCEF 2490</name>
    <dbReference type="NCBI Taxonomy" id="1081109"/>
    <lineage>
        <taxon>Eukaryota</taxon>
        <taxon>Fungi</taxon>
        <taxon>Dikarya</taxon>
        <taxon>Ascomycota</taxon>
        <taxon>Pezizomycotina</taxon>
        <taxon>Sordariomycetes</taxon>
        <taxon>Hypocreomycetidae</taxon>
        <taxon>Hypocreales</taxon>
        <taxon>Clavicipitaceae</taxon>
        <taxon>Moelleriella</taxon>
    </lineage>
</organism>
<dbReference type="Proteomes" id="UP000078544">
    <property type="component" value="Unassembled WGS sequence"/>
</dbReference>
<evidence type="ECO:0000313" key="2">
    <source>
        <dbReference type="EMBL" id="KZZ98752.1"/>
    </source>
</evidence>
<feature type="region of interest" description="Disordered" evidence="1">
    <location>
        <begin position="1"/>
        <end position="71"/>
    </location>
</feature>
<feature type="compositionally biased region" description="Acidic residues" evidence="1">
    <location>
        <begin position="39"/>
        <end position="54"/>
    </location>
</feature>